<evidence type="ECO:0000256" key="1">
    <source>
        <dbReference type="SAM" id="Coils"/>
    </source>
</evidence>
<proteinExistence type="predicted"/>
<organism evidence="3">
    <name type="scientific">viral metagenome</name>
    <dbReference type="NCBI Taxonomy" id="1070528"/>
    <lineage>
        <taxon>unclassified sequences</taxon>
        <taxon>metagenomes</taxon>
        <taxon>organismal metagenomes</taxon>
    </lineage>
</organism>
<evidence type="ECO:0000313" key="3">
    <source>
        <dbReference type="EMBL" id="QJA57001.1"/>
    </source>
</evidence>
<gene>
    <name evidence="3" type="ORF">MM415B01744_0006</name>
</gene>
<dbReference type="AlphaFoldDB" id="A0A6M3II11"/>
<evidence type="ECO:0000256" key="2">
    <source>
        <dbReference type="SAM" id="MobiDB-lite"/>
    </source>
</evidence>
<feature type="region of interest" description="Disordered" evidence="2">
    <location>
        <begin position="57"/>
        <end position="81"/>
    </location>
</feature>
<feature type="coiled-coil region" evidence="1">
    <location>
        <begin position="7"/>
        <end position="34"/>
    </location>
</feature>
<dbReference type="EMBL" id="MT141249">
    <property type="protein sequence ID" value="QJA57001.1"/>
    <property type="molecule type" value="Genomic_DNA"/>
</dbReference>
<keyword evidence="1" id="KW-0175">Coiled coil</keyword>
<sequence length="187" mass="21567">MRISVELEGVESAVENLENRIDALNNLKEFFDDEGAEIIRRHQVEVMMTQGHGVWPPLAPSTLKRGGRRSSSPFDTSPRKMWQDLTSKNAPYHIHEATDTGLEEGTDNPVAHWHIKRRTRATMRTIKGRTPHPIEWAQTGLWVLPERRLIYWTDDLVGRFTAALMAFLFGKERTKGYQRKGVSRYGR</sequence>
<accession>A0A6M3II11</accession>
<evidence type="ECO:0008006" key="4">
    <source>
        <dbReference type="Google" id="ProtNLM"/>
    </source>
</evidence>
<reference evidence="3" key="1">
    <citation type="submission" date="2020-03" db="EMBL/GenBank/DDBJ databases">
        <title>The deep terrestrial virosphere.</title>
        <authorList>
            <person name="Holmfeldt K."/>
            <person name="Nilsson E."/>
            <person name="Simone D."/>
            <person name="Lopez-Fernandez M."/>
            <person name="Wu X."/>
            <person name="de Brujin I."/>
            <person name="Lundin D."/>
            <person name="Andersson A."/>
            <person name="Bertilsson S."/>
            <person name="Dopson M."/>
        </authorList>
    </citation>
    <scope>NUCLEOTIDE SEQUENCE</scope>
    <source>
        <strain evidence="3">MM415B01744</strain>
    </source>
</reference>
<protein>
    <recommendedName>
        <fullName evidence="4">Tail protein</fullName>
    </recommendedName>
</protein>
<name>A0A6M3II11_9ZZZZ</name>